<dbReference type="PROSITE" id="PS50846">
    <property type="entry name" value="HMA_2"/>
    <property type="match status" value="1"/>
</dbReference>
<dbReference type="RefSeq" id="WP_048382633.1">
    <property type="nucleotide sequence ID" value="NZ_FNRS01000002.1"/>
</dbReference>
<evidence type="ECO:0000313" key="3">
    <source>
        <dbReference type="EMBL" id="KMM83405.1"/>
    </source>
</evidence>
<reference evidence="4 6" key="2">
    <citation type="submission" date="2016-10" db="EMBL/GenBank/DDBJ databases">
        <authorList>
            <person name="Varghese N."/>
            <person name="Submissions S."/>
        </authorList>
    </citation>
    <scope>NUCLEOTIDE SEQUENCE [LARGE SCALE GENOMIC DNA]</scope>
    <source>
        <strain evidence="4 6">BS3652</strain>
    </source>
</reference>
<evidence type="ECO:0000259" key="2">
    <source>
        <dbReference type="PROSITE" id="PS50846"/>
    </source>
</evidence>
<keyword evidence="1" id="KW-0479">Metal-binding</keyword>
<dbReference type="SUPFAM" id="SSF55008">
    <property type="entry name" value="HMA, heavy metal-associated domain"/>
    <property type="match status" value="1"/>
</dbReference>
<evidence type="ECO:0000313" key="6">
    <source>
        <dbReference type="Proteomes" id="UP000183155"/>
    </source>
</evidence>
<feature type="domain" description="HMA" evidence="2">
    <location>
        <begin position="1"/>
        <end position="63"/>
    </location>
</feature>
<evidence type="ECO:0000313" key="4">
    <source>
        <dbReference type="EMBL" id="SED53031.1"/>
    </source>
</evidence>
<dbReference type="Pfam" id="PF00403">
    <property type="entry name" value="HMA"/>
    <property type="match status" value="1"/>
</dbReference>
<comment type="caution">
    <text evidence="3">The sequence shown here is derived from an EMBL/GenBank/DDBJ whole genome shotgun (WGS) entry which is preliminary data.</text>
</comment>
<evidence type="ECO:0000256" key="1">
    <source>
        <dbReference type="ARBA" id="ARBA00022723"/>
    </source>
</evidence>
<dbReference type="InterPro" id="IPR017969">
    <property type="entry name" value="Heavy-metal-associated_CS"/>
</dbReference>
<evidence type="ECO:0000313" key="5">
    <source>
        <dbReference type="Proteomes" id="UP000036395"/>
    </source>
</evidence>
<dbReference type="EMBL" id="FNRS01000002">
    <property type="protein sequence ID" value="SED53031.1"/>
    <property type="molecule type" value="Genomic_DNA"/>
</dbReference>
<dbReference type="PATRIC" id="fig|47884.3.peg.3785"/>
<dbReference type="InterPro" id="IPR036163">
    <property type="entry name" value="HMA_dom_sf"/>
</dbReference>
<gene>
    <name evidence="4" type="ORF">SAMN04490203_4105</name>
    <name evidence="3" type="ORF">TU78_16525</name>
</gene>
<sequence>MQVFTVEGMTCGGCAGSVTRAVQQADKNARVEVDLATKTVKVESTLPPLQIIDAITNAGFDARTAH</sequence>
<proteinExistence type="predicted"/>
<reference evidence="3 5" key="1">
    <citation type="submission" date="2015-02" db="EMBL/GenBank/DDBJ databases">
        <title>Pseudomonas helleri sp. nov. and Pseudomonas weihenstephanensis sp. nov., isolated from raw cows milk.</title>
        <authorList>
            <person name="von Neubeck M."/>
            <person name="Huptas C."/>
            <person name="Wenning M."/>
            <person name="Scherer S."/>
        </authorList>
    </citation>
    <scope>NUCLEOTIDE SEQUENCE [LARGE SCALE GENOMIC DNA]</scope>
    <source>
        <strain evidence="3 5">DSM 21104</strain>
    </source>
</reference>
<name>A0A0J6GP67_PSETA</name>
<organism evidence="3 5">
    <name type="scientific">Pseudomonas taetrolens</name>
    <dbReference type="NCBI Taxonomy" id="47884"/>
    <lineage>
        <taxon>Bacteria</taxon>
        <taxon>Pseudomonadati</taxon>
        <taxon>Pseudomonadota</taxon>
        <taxon>Gammaproteobacteria</taxon>
        <taxon>Pseudomonadales</taxon>
        <taxon>Pseudomonadaceae</taxon>
        <taxon>Pseudomonas</taxon>
    </lineage>
</organism>
<dbReference type="STRING" id="47884.SAMN04490203_4105"/>
<dbReference type="InterPro" id="IPR006121">
    <property type="entry name" value="HMA_dom"/>
</dbReference>
<dbReference type="Gene3D" id="3.30.70.100">
    <property type="match status" value="1"/>
</dbReference>
<accession>A0A0J6GP67</accession>
<dbReference type="Proteomes" id="UP000183155">
    <property type="component" value="Unassembled WGS sequence"/>
</dbReference>
<dbReference type="PROSITE" id="PS01047">
    <property type="entry name" value="HMA_1"/>
    <property type="match status" value="1"/>
</dbReference>
<protein>
    <submittedName>
        <fullName evidence="4">Copper chaperone</fullName>
    </submittedName>
    <submittedName>
        <fullName evidence="3">Heavy metal transporter</fullName>
    </submittedName>
</protein>
<dbReference type="EMBL" id="JYLA01000007">
    <property type="protein sequence ID" value="KMM83405.1"/>
    <property type="molecule type" value="Genomic_DNA"/>
</dbReference>
<dbReference type="AlphaFoldDB" id="A0A0J6GP67"/>
<dbReference type="CDD" id="cd00371">
    <property type="entry name" value="HMA"/>
    <property type="match status" value="1"/>
</dbReference>
<dbReference type="OrthoDB" id="9814359at2"/>
<dbReference type="GO" id="GO:0046872">
    <property type="term" value="F:metal ion binding"/>
    <property type="evidence" value="ECO:0007669"/>
    <property type="project" value="UniProtKB-KW"/>
</dbReference>
<keyword evidence="6" id="KW-1185">Reference proteome</keyword>
<dbReference type="Proteomes" id="UP000036395">
    <property type="component" value="Unassembled WGS sequence"/>
</dbReference>